<evidence type="ECO:0000256" key="4">
    <source>
        <dbReference type="ARBA" id="ARBA00023186"/>
    </source>
</evidence>
<dbReference type="Gene3D" id="3.30.30.30">
    <property type="match status" value="1"/>
</dbReference>
<dbReference type="InterPro" id="IPR029048">
    <property type="entry name" value="HSP70_C_sf"/>
</dbReference>
<feature type="region of interest" description="Disordered" evidence="5">
    <location>
        <begin position="786"/>
        <end position="805"/>
    </location>
</feature>
<dbReference type="Gene3D" id="1.20.1270.10">
    <property type="match status" value="1"/>
</dbReference>
<reference evidence="7" key="1">
    <citation type="submission" date="2021-01" db="EMBL/GenBank/DDBJ databases">
        <authorList>
            <person name="Corre E."/>
            <person name="Pelletier E."/>
            <person name="Niang G."/>
            <person name="Scheremetjew M."/>
            <person name="Finn R."/>
            <person name="Kale V."/>
            <person name="Holt S."/>
            <person name="Cochrane G."/>
            <person name="Meng A."/>
            <person name="Brown T."/>
            <person name="Cohen L."/>
        </authorList>
    </citation>
    <scope>NUCLEOTIDE SEQUENCE</scope>
    <source>
        <strain evidence="7">OF101</strain>
    </source>
</reference>
<dbReference type="Gene3D" id="4.10.860.10">
    <property type="entry name" value="UVR domain"/>
    <property type="match status" value="1"/>
</dbReference>
<evidence type="ECO:0000256" key="2">
    <source>
        <dbReference type="ARBA" id="ARBA00022824"/>
    </source>
</evidence>
<feature type="compositionally biased region" description="Low complexity" evidence="5">
    <location>
        <begin position="560"/>
        <end position="576"/>
    </location>
</feature>
<dbReference type="Gene3D" id="3.90.640.10">
    <property type="entry name" value="Actin, Chain A, domain 4"/>
    <property type="match status" value="1"/>
</dbReference>
<dbReference type="GO" id="GO:0030968">
    <property type="term" value="P:endoplasmic reticulum unfolded protein response"/>
    <property type="evidence" value="ECO:0007669"/>
    <property type="project" value="TreeGrafter"/>
</dbReference>
<accession>A0A7S1M027</accession>
<evidence type="ECO:0000256" key="6">
    <source>
        <dbReference type="SAM" id="SignalP"/>
    </source>
</evidence>
<dbReference type="FunFam" id="3.90.640.10:FF:000004">
    <property type="entry name" value="Heat shock 70 kDa protein 4"/>
    <property type="match status" value="1"/>
</dbReference>
<dbReference type="PRINTS" id="PR00301">
    <property type="entry name" value="HEATSHOCK70"/>
</dbReference>
<keyword evidence="4" id="KW-0143">Chaperone</keyword>
<feature type="chain" id="PRO_5031303881" evidence="6">
    <location>
        <begin position="22"/>
        <end position="904"/>
    </location>
</feature>
<dbReference type="Pfam" id="PF00012">
    <property type="entry name" value="HSP70"/>
    <property type="match status" value="1"/>
</dbReference>
<sequence length="904" mass="100386">MWRIGNVLVLLAACLVQPGRAQIMSVDLGHEFFKVALMRQGKALEIVLNSHSKRKTSTAVSFFESIRIFGDDALAHQGKAPAKVPMFFHSLMGRNYTAADMQEGGQWWADFGLGDKFYSYQLGYDAERGMPTFKLGDGNETDLEEVLAHIFQSARQMTEESSEGKPVRDLVVTMPSDATLRQRQAIVAAGEIAGLRVLTLVHEVPAFAVQRAVDYTPEKDSSVIELFYNLGSRKTEVSVVKFEGRSAGMVAGKLAPVVTVLGSAVDFGIGGHLFDLKIAEVMLKAFQEKHPKLADGITKNARALRKLLSQAQKTKAILSSNKVAPFIVESVYEDTDFQTTIKREAFEEMCKDMFAKLTDPVHKALQSAGVTMKDVNQVEVVGGGWRVPKIQELLSEFFDKEAGKKLPLGQHLNGEEAAALGAALVAANSSSSFRVKKIFFTDITHHEYAVQVVSLKGEWEKNLTTLYPAGSPLGGKKKLSFTLEEDFAIKVFEDGVFVSEYTVTGVSEALAGKWKDYNMTGTPKISVSVPLDGSGILEVKSPLATVEELYWVNVTKPKANATNSSNATNASDSANGTEEEPAKEEETAEGNETANASEGTEEAEVTMKQKKKKHEKKLTVKRSDFKPVPMSEARIAELRKKLESIAEKEAAVLAVAGMKNDLEAQIYGSRDKLERDDIRKVSTEEQREEVTKLCTEYEEWMYESGSTKTDYEQRLTKLQSLLGPMEERALELEARPDIIDQVKELLADMKKVHAHVEKNMSWVNPNKTEAALKKMTDFEEWWSKKKSSQDSLPLHEAPAFTKKDVTERLSKIQKEWEKLKKTKKPKESPKKGAKNQTEGEAKASKGKEELSSDPAEIQKELDGIREKKAAAVENEDFDTAGDLKVREKKLVKHLEKLKSEKSEL</sequence>
<dbReference type="CDD" id="cd10230">
    <property type="entry name" value="ASKHA_NBD_HSP70_HYOU1"/>
    <property type="match status" value="1"/>
</dbReference>
<keyword evidence="1" id="KW-0547">Nucleotide-binding</keyword>
<dbReference type="SUPFAM" id="SSF100934">
    <property type="entry name" value="Heat shock protein 70kD (HSP70), C-terminal subdomain"/>
    <property type="match status" value="1"/>
</dbReference>
<keyword evidence="3" id="KW-0067">ATP-binding</keyword>
<evidence type="ECO:0000313" key="7">
    <source>
        <dbReference type="EMBL" id="CAD9118314.1"/>
    </source>
</evidence>
<dbReference type="InterPro" id="IPR029047">
    <property type="entry name" value="HSP70_peptide-bd_sf"/>
</dbReference>
<feature type="compositionally biased region" description="Acidic residues" evidence="5">
    <location>
        <begin position="577"/>
        <end position="589"/>
    </location>
</feature>
<evidence type="ECO:0000256" key="1">
    <source>
        <dbReference type="ARBA" id="ARBA00022741"/>
    </source>
</evidence>
<dbReference type="AlphaFoldDB" id="A0A7S1M027"/>
<dbReference type="SUPFAM" id="SSF53067">
    <property type="entry name" value="Actin-like ATPase domain"/>
    <property type="match status" value="2"/>
</dbReference>
<proteinExistence type="predicted"/>
<dbReference type="PANTHER" id="PTHR45639:SF3">
    <property type="entry name" value="HYPOXIA UP-REGULATED PROTEIN 1"/>
    <property type="match status" value="1"/>
</dbReference>
<dbReference type="EMBL" id="HBGE01026525">
    <property type="protein sequence ID" value="CAD9118314.1"/>
    <property type="molecule type" value="Transcribed_RNA"/>
</dbReference>
<dbReference type="InterPro" id="IPR043129">
    <property type="entry name" value="ATPase_NBD"/>
</dbReference>
<gene>
    <name evidence="7" type="ORF">ACAT0790_LOCUS15956</name>
</gene>
<keyword evidence="6" id="KW-0732">Signal</keyword>
<feature type="region of interest" description="Disordered" evidence="5">
    <location>
        <begin position="560"/>
        <end position="621"/>
    </location>
</feature>
<evidence type="ECO:0000256" key="5">
    <source>
        <dbReference type="SAM" id="MobiDB-lite"/>
    </source>
</evidence>
<feature type="compositionally biased region" description="Basic and acidic residues" evidence="5">
    <location>
        <begin position="816"/>
        <end position="830"/>
    </location>
</feature>
<feature type="region of interest" description="Disordered" evidence="5">
    <location>
        <begin position="816"/>
        <end position="864"/>
    </location>
</feature>
<dbReference type="Gene3D" id="3.30.420.40">
    <property type="match status" value="2"/>
</dbReference>
<name>A0A7S1M027_ALECA</name>
<feature type="signal peptide" evidence="6">
    <location>
        <begin position="1"/>
        <end position="21"/>
    </location>
</feature>
<organism evidence="7">
    <name type="scientific">Alexandrium catenella</name>
    <name type="common">Red tide dinoflagellate</name>
    <name type="synonym">Gonyaulax catenella</name>
    <dbReference type="NCBI Taxonomy" id="2925"/>
    <lineage>
        <taxon>Eukaryota</taxon>
        <taxon>Sar</taxon>
        <taxon>Alveolata</taxon>
        <taxon>Dinophyceae</taxon>
        <taxon>Gonyaulacales</taxon>
        <taxon>Pyrocystaceae</taxon>
        <taxon>Alexandrium</taxon>
    </lineage>
</organism>
<dbReference type="GO" id="GO:0034663">
    <property type="term" value="C:endoplasmic reticulum chaperone complex"/>
    <property type="evidence" value="ECO:0007669"/>
    <property type="project" value="TreeGrafter"/>
</dbReference>
<dbReference type="Gene3D" id="2.60.34.10">
    <property type="entry name" value="Substrate Binding Domain Of DNAk, Chain A, domain 1"/>
    <property type="match status" value="1"/>
</dbReference>
<dbReference type="InterPro" id="IPR013126">
    <property type="entry name" value="Hsp_70_fam"/>
</dbReference>
<dbReference type="PANTHER" id="PTHR45639">
    <property type="entry name" value="HSC70CB, ISOFORM G-RELATED"/>
    <property type="match status" value="1"/>
</dbReference>
<keyword evidence="2" id="KW-0256">Endoplasmic reticulum</keyword>
<feature type="compositionally biased region" description="Basic and acidic residues" evidence="5">
    <location>
        <begin position="837"/>
        <end position="864"/>
    </location>
</feature>
<protein>
    <submittedName>
        <fullName evidence="7">Uncharacterized protein</fullName>
    </submittedName>
</protein>
<dbReference type="GO" id="GO:0140662">
    <property type="term" value="F:ATP-dependent protein folding chaperone"/>
    <property type="evidence" value="ECO:0007669"/>
    <property type="project" value="InterPro"/>
</dbReference>
<evidence type="ECO:0000256" key="3">
    <source>
        <dbReference type="ARBA" id="ARBA00022840"/>
    </source>
</evidence>
<dbReference type="GO" id="GO:0005524">
    <property type="term" value="F:ATP binding"/>
    <property type="evidence" value="ECO:0007669"/>
    <property type="project" value="UniProtKB-KW"/>
</dbReference>